<evidence type="ECO:0000313" key="9">
    <source>
        <dbReference type="Proteomes" id="UP000032702"/>
    </source>
</evidence>
<dbReference type="KEGG" id="sur:STAUR_5728"/>
<feature type="transmembrane region" description="Helical" evidence="5">
    <location>
        <begin position="212"/>
        <end position="228"/>
    </location>
</feature>
<evidence type="ECO:0000313" key="7">
    <source>
        <dbReference type="EMBL" id="EAU61967.1"/>
    </source>
</evidence>
<comment type="similarity">
    <text evidence="5">Belongs to the 4-toluene sulfonate uptake permease (TSUP) (TC 2.A.102) family.</text>
</comment>
<dbReference type="Proteomes" id="UP000032702">
    <property type="component" value="Unassembled WGS sequence"/>
</dbReference>
<evidence type="ECO:0000313" key="8">
    <source>
        <dbReference type="Proteomes" id="UP000001351"/>
    </source>
</evidence>
<dbReference type="InterPro" id="IPR051598">
    <property type="entry name" value="TSUP/Inactive_protease-like"/>
</dbReference>
<evidence type="ECO:0000256" key="3">
    <source>
        <dbReference type="ARBA" id="ARBA00022989"/>
    </source>
</evidence>
<name>Q08NA6_STIAD</name>
<sequence length="270" mass="27501">MRGGPPILSWEMTVLFLIAAGGVAGLAGALLGVGGGVVLVPVLVLGFKLPVEEAVPASLMCVVASSCAAAASYVDKRMSDIRLGLTLELATVMGALIGGLVAVYIAPAMVAVVFGLFALYVGLQLLLVRSPQEEPVQGTYTPVNYPLGVSGSFVAGGLSALLGVGGGPLKVPLMSYGMRVPFKVASATSSLMIGVTGAASVASYAWRGHLKLALVSPLIVGVLAGAHGGSRLMPYVSTSLLKKLFAGLLLVVAVQMLWKGGEGLWPSIWK</sequence>
<dbReference type="PANTHER" id="PTHR43701">
    <property type="entry name" value="MEMBRANE TRANSPORTER PROTEIN MJ0441-RELATED"/>
    <property type="match status" value="1"/>
</dbReference>
<keyword evidence="3 5" id="KW-1133">Transmembrane helix</keyword>
<dbReference type="EMBL" id="AAMD01000294">
    <property type="protein sequence ID" value="EAU61967.1"/>
    <property type="molecule type" value="Genomic_DNA"/>
</dbReference>
<dbReference type="PATRIC" id="fig|378806.16.peg.714"/>
<feature type="transmembrane region" description="Helical" evidence="5">
    <location>
        <begin position="143"/>
        <end position="164"/>
    </location>
</feature>
<dbReference type="PANTHER" id="PTHR43701:SF5">
    <property type="entry name" value="MEMBRANE TRANSPORTER PROTEIN-RELATED"/>
    <property type="match status" value="1"/>
</dbReference>
<gene>
    <name evidence="6" type="ordered locus">STAUR_5728</name>
    <name evidence="7" type="ORF">STIAU_5278</name>
</gene>
<feature type="transmembrane region" description="Helical" evidence="5">
    <location>
        <begin position="95"/>
        <end position="123"/>
    </location>
</feature>
<reference evidence="6 8" key="2">
    <citation type="journal article" date="2011" name="Mol. Biol. Evol.">
        <title>Comparative genomic analysis of fruiting body formation in Myxococcales.</title>
        <authorList>
            <person name="Huntley S."/>
            <person name="Hamann N."/>
            <person name="Wegener-Feldbrugge S."/>
            <person name="Treuner-Lange A."/>
            <person name="Kube M."/>
            <person name="Reinhardt R."/>
            <person name="Klages S."/>
            <person name="Muller R."/>
            <person name="Ronning C.M."/>
            <person name="Nierman W.C."/>
            <person name="Sogaard-Andersen L."/>
        </authorList>
    </citation>
    <scope>NUCLEOTIDE SEQUENCE [LARGE SCALE GENOMIC DNA]</scope>
    <source>
        <strain evidence="6 8">DW4/3-1</strain>
    </source>
</reference>
<feature type="transmembrane region" description="Helical" evidence="5">
    <location>
        <begin position="54"/>
        <end position="74"/>
    </location>
</feature>
<dbReference type="OrthoDB" id="5513358at2"/>
<keyword evidence="8" id="KW-1185">Reference proteome</keyword>
<dbReference type="InterPro" id="IPR002781">
    <property type="entry name" value="TM_pro_TauE-like"/>
</dbReference>
<dbReference type="STRING" id="378806.STAUR_5728"/>
<feature type="transmembrane region" description="Helical" evidence="5">
    <location>
        <begin position="184"/>
        <end position="206"/>
    </location>
</feature>
<dbReference type="AlphaFoldDB" id="Q08NA6"/>
<organism evidence="7 9">
    <name type="scientific">Stigmatella aurantiaca (strain DW4/3-1)</name>
    <dbReference type="NCBI Taxonomy" id="378806"/>
    <lineage>
        <taxon>Bacteria</taxon>
        <taxon>Pseudomonadati</taxon>
        <taxon>Myxococcota</taxon>
        <taxon>Myxococcia</taxon>
        <taxon>Myxococcales</taxon>
        <taxon>Cystobacterineae</taxon>
        <taxon>Archangiaceae</taxon>
        <taxon>Stigmatella</taxon>
    </lineage>
</organism>
<keyword evidence="5" id="KW-1003">Cell membrane</keyword>
<dbReference type="HOGENOM" id="CLU_045498_5_2_7"/>
<dbReference type="Pfam" id="PF01925">
    <property type="entry name" value="TauE"/>
    <property type="match status" value="1"/>
</dbReference>
<keyword evidence="2 5" id="KW-0812">Transmembrane</keyword>
<accession>Q08NA6</accession>
<evidence type="ECO:0000256" key="1">
    <source>
        <dbReference type="ARBA" id="ARBA00004141"/>
    </source>
</evidence>
<dbReference type="eggNOG" id="COG0730">
    <property type="taxonomic scope" value="Bacteria"/>
</dbReference>
<dbReference type="EMBL" id="CP002271">
    <property type="protein sequence ID" value="ADO73490.1"/>
    <property type="molecule type" value="Genomic_DNA"/>
</dbReference>
<evidence type="ECO:0000256" key="5">
    <source>
        <dbReference type="RuleBase" id="RU363041"/>
    </source>
</evidence>
<keyword evidence="4 5" id="KW-0472">Membrane</keyword>
<dbReference type="Proteomes" id="UP000001351">
    <property type="component" value="Chromosome"/>
</dbReference>
<feature type="transmembrane region" description="Helical" evidence="5">
    <location>
        <begin position="12"/>
        <end position="42"/>
    </location>
</feature>
<comment type="subcellular location">
    <subcellularLocation>
        <location evidence="5">Cell membrane</location>
        <topology evidence="5">Multi-pass membrane protein</topology>
    </subcellularLocation>
    <subcellularLocation>
        <location evidence="1">Membrane</location>
        <topology evidence="1">Multi-pass membrane protein</topology>
    </subcellularLocation>
</comment>
<proteinExistence type="inferred from homology"/>
<protein>
    <recommendedName>
        <fullName evidence="5">Probable membrane transporter protein</fullName>
    </recommendedName>
</protein>
<reference evidence="7 9" key="1">
    <citation type="submission" date="2006-04" db="EMBL/GenBank/DDBJ databases">
        <authorList>
            <person name="Nierman W.C."/>
        </authorList>
    </citation>
    <scope>NUCLEOTIDE SEQUENCE [LARGE SCALE GENOMIC DNA]</scope>
    <source>
        <strain evidence="7 9">DW4/3-1</strain>
    </source>
</reference>
<evidence type="ECO:0000256" key="2">
    <source>
        <dbReference type="ARBA" id="ARBA00022692"/>
    </source>
</evidence>
<dbReference type="GO" id="GO:0005886">
    <property type="term" value="C:plasma membrane"/>
    <property type="evidence" value="ECO:0007669"/>
    <property type="project" value="UniProtKB-SubCell"/>
</dbReference>
<evidence type="ECO:0000313" key="6">
    <source>
        <dbReference type="EMBL" id="ADO73490.1"/>
    </source>
</evidence>
<evidence type="ECO:0000256" key="4">
    <source>
        <dbReference type="ARBA" id="ARBA00023136"/>
    </source>
</evidence>